<sequence length="569" mass="64461">MVVPGMQDYSPSMDRDFGSIVNKQVNSDILRQSASTCLDVGITSLEIHRNRVAKRVKTLDVKLSFSYQDNYQTETDRLEKTLIRHGKKWTWPVEHGKKCLLNFPYCPGDRVNLNVGLIVHETKTQGIFNREKNTEPVGNAAECIVLSRNNGVGIGLPLNTVINQHIRLNFDLDGYGHHMSIKLKLEVLGESKANPSLWLRPSTWDKPFRTSLSIYDIITSGENFPPRQKAVDDNIKQRGFVCNCQKLVNYLRTTVLECWSFRSCNTDTDIPSAIQIRQANSNKPVACMVPVVQHKAHLGKQQFRLALLVLGSKGPYCLSAIRWRSADKFDFKIHYYEKDETWGQRVKWAARDFLDIDHIIMNSTGHQYYFKSERDNSLMDLCVGLGLKFLVRWSDETFPWKRDTAREISDEEFDSCNSKEAQLQANPTEIRYRLSSTSSLNTQVDNLPKFLESQSLALYCDIDNKLSGDICDLPPEPEVPRSRLQRRGSGSSYGESNLGSSSNHGSERYIKKEQKYKKKDLKKGAIDGRGTQSDGDDFTSGFVEDFTGYTSTGPASCPGSYVGIESLIE</sequence>
<gene>
    <name evidence="2" type="ORF">FSP39_024566</name>
</gene>
<name>A0AA88Y6D7_PINIB</name>
<keyword evidence="3" id="KW-1185">Reference proteome</keyword>
<evidence type="ECO:0000256" key="1">
    <source>
        <dbReference type="SAM" id="MobiDB-lite"/>
    </source>
</evidence>
<reference evidence="2" key="1">
    <citation type="submission" date="2019-08" db="EMBL/GenBank/DDBJ databases">
        <title>The improved chromosome-level genome for the pearl oyster Pinctada fucata martensii using PacBio sequencing and Hi-C.</title>
        <authorList>
            <person name="Zheng Z."/>
        </authorList>
    </citation>
    <scope>NUCLEOTIDE SEQUENCE</scope>
    <source>
        <strain evidence="2">ZZ-2019</strain>
        <tissue evidence="2">Adductor muscle</tissue>
    </source>
</reference>
<dbReference type="AlphaFoldDB" id="A0AA88Y6D7"/>
<feature type="region of interest" description="Disordered" evidence="1">
    <location>
        <begin position="471"/>
        <end position="539"/>
    </location>
</feature>
<comment type="caution">
    <text evidence="2">The sequence shown here is derived from an EMBL/GenBank/DDBJ whole genome shotgun (WGS) entry which is preliminary data.</text>
</comment>
<evidence type="ECO:0000313" key="3">
    <source>
        <dbReference type="Proteomes" id="UP001186944"/>
    </source>
</evidence>
<dbReference type="EMBL" id="VSWD01000007">
    <property type="protein sequence ID" value="KAK3098948.1"/>
    <property type="molecule type" value="Genomic_DNA"/>
</dbReference>
<accession>A0AA88Y6D7</accession>
<evidence type="ECO:0000313" key="2">
    <source>
        <dbReference type="EMBL" id="KAK3098948.1"/>
    </source>
</evidence>
<organism evidence="2 3">
    <name type="scientific">Pinctada imbricata</name>
    <name type="common">Atlantic pearl-oyster</name>
    <name type="synonym">Pinctada martensii</name>
    <dbReference type="NCBI Taxonomy" id="66713"/>
    <lineage>
        <taxon>Eukaryota</taxon>
        <taxon>Metazoa</taxon>
        <taxon>Spiralia</taxon>
        <taxon>Lophotrochozoa</taxon>
        <taxon>Mollusca</taxon>
        <taxon>Bivalvia</taxon>
        <taxon>Autobranchia</taxon>
        <taxon>Pteriomorphia</taxon>
        <taxon>Pterioida</taxon>
        <taxon>Pterioidea</taxon>
        <taxon>Pteriidae</taxon>
        <taxon>Pinctada</taxon>
    </lineage>
</organism>
<proteinExistence type="predicted"/>
<protein>
    <submittedName>
        <fullName evidence="2">Uncharacterized protein</fullName>
    </submittedName>
</protein>
<dbReference type="Proteomes" id="UP001186944">
    <property type="component" value="Unassembled WGS sequence"/>
</dbReference>
<feature type="compositionally biased region" description="Low complexity" evidence="1">
    <location>
        <begin position="487"/>
        <end position="502"/>
    </location>
</feature>